<dbReference type="Proteomes" id="UP000320672">
    <property type="component" value="Chromosome"/>
</dbReference>
<dbReference type="OrthoDB" id="9793973at2"/>
<keyword evidence="4 14" id="KW-0963">Cytoplasm</keyword>
<feature type="binding site" evidence="14">
    <location>
        <begin position="235"/>
        <end position="237"/>
    </location>
    <ligand>
        <name>S-adenosyl-L-methionine</name>
        <dbReference type="ChEBI" id="CHEBI:59789"/>
    </ligand>
</feature>
<dbReference type="HAMAP" id="MF_01849">
    <property type="entry name" value="RNA_methyltr_RlmN"/>
    <property type="match status" value="1"/>
</dbReference>
<reference evidence="17 18" key="1">
    <citation type="submission" date="2019-02" db="EMBL/GenBank/DDBJ databases">
        <title>Deep-cultivation of Planctomycetes and their phenomic and genomic characterization uncovers novel biology.</title>
        <authorList>
            <person name="Wiegand S."/>
            <person name="Jogler M."/>
            <person name="Boedeker C."/>
            <person name="Pinto D."/>
            <person name="Vollmers J."/>
            <person name="Rivas-Marin E."/>
            <person name="Kohn T."/>
            <person name="Peeters S.H."/>
            <person name="Heuer A."/>
            <person name="Rast P."/>
            <person name="Oberbeckmann S."/>
            <person name="Bunk B."/>
            <person name="Jeske O."/>
            <person name="Meyerdierks A."/>
            <person name="Storesund J.E."/>
            <person name="Kallscheuer N."/>
            <person name="Luecker S."/>
            <person name="Lage O.M."/>
            <person name="Pohl T."/>
            <person name="Merkel B.J."/>
            <person name="Hornburger P."/>
            <person name="Mueller R.-W."/>
            <person name="Bruemmer F."/>
            <person name="Labrenz M."/>
            <person name="Spormann A.M."/>
            <person name="Op den Camp H."/>
            <person name="Overmann J."/>
            <person name="Amann R."/>
            <person name="Jetten M.S.M."/>
            <person name="Mascher T."/>
            <person name="Medema M.H."/>
            <person name="Devos D.P."/>
            <person name="Kaster A.-K."/>
            <person name="Ovreas L."/>
            <person name="Rohde M."/>
            <person name="Galperin M.Y."/>
            <person name="Jogler C."/>
        </authorList>
    </citation>
    <scope>NUCLEOTIDE SEQUENCE [LARGE SCALE GENOMIC DNA]</scope>
    <source>
        <strain evidence="17 18">FF011L</strain>
    </source>
</reference>
<evidence type="ECO:0000256" key="14">
    <source>
        <dbReference type="HAMAP-Rule" id="MF_01849"/>
    </source>
</evidence>
<dbReference type="KEGG" id="rml:FF011L_06600"/>
<keyword evidence="10 14" id="KW-0479">Metal-binding</keyword>
<gene>
    <name evidence="14 17" type="primary">rlmN</name>
    <name evidence="17" type="ORF">FF011L_06600</name>
</gene>
<dbReference type="FunFam" id="3.20.20.70:FF:000014">
    <property type="entry name" value="Probable dual-specificity RNA methyltransferase RlmN"/>
    <property type="match status" value="1"/>
</dbReference>
<organism evidence="17 18">
    <name type="scientific">Roseimaritima multifibrata</name>
    <dbReference type="NCBI Taxonomy" id="1930274"/>
    <lineage>
        <taxon>Bacteria</taxon>
        <taxon>Pseudomonadati</taxon>
        <taxon>Planctomycetota</taxon>
        <taxon>Planctomycetia</taxon>
        <taxon>Pirellulales</taxon>
        <taxon>Pirellulaceae</taxon>
        <taxon>Roseimaritima</taxon>
    </lineage>
</organism>
<keyword evidence="18" id="KW-1185">Reference proteome</keyword>
<dbReference type="SFLD" id="SFLDG01062">
    <property type="entry name" value="methyltransferase_(Class_A)"/>
    <property type="match status" value="1"/>
</dbReference>
<protein>
    <recommendedName>
        <fullName evidence="14">Probable dual-specificity RNA methyltransferase RlmN</fullName>
        <ecNumber evidence="14">2.1.1.192</ecNumber>
    </recommendedName>
    <alternativeName>
        <fullName evidence="14">23S rRNA (adenine(2503)-C(2))-methyltransferase</fullName>
    </alternativeName>
    <alternativeName>
        <fullName evidence="14">23S rRNA m2A2503 methyltransferase</fullName>
    </alternativeName>
    <alternativeName>
        <fullName evidence="14">Ribosomal RNA large subunit methyltransferase N</fullName>
    </alternativeName>
    <alternativeName>
        <fullName evidence="14">tRNA (adenine(37)-C(2))-methyltransferase</fullName>
    </alternativeName>
    <alternativeName>
        <fullName evidence="14">tRNA m2A37 methyltransferase</fullName>
    </alternativeName>
</protein>
<comment type="caution">
    <text evidence="14">Lacks conserved residue(s) required for the propagation of feature annotation.</text>
</comment>
<feature type="binding site" evidence="14">
    <location>
        <position position="131"/>
    </location>
    <ligand>
        <name>[4Fe-4S] cluster</name>
        <dbReference type="ChEBI" id="CHEBI:49883"/>
        <note>4Fe-4S-S-AdoMet</note>
    </ligand>
</feature>
<evidence type="ECO:0000256" key="3">
    <source>
        <dbReference type="ARBA" id="ARBA00022485"/>
    </source>
</evidence>
<feature type="binding site" evidence="14">
    <location>
        <begin position="180"/>
        <end position="181"/>
    </location>
    <ligand>
        <name>S-adenosyl-L-methionine</name>
        <dbReference type="ChEBI" id="CHEBI:59789"/>
    </ligand>
</feature>
<keyword evidence="3 14" id="KW-0004">4Fe-4S</keyword>
<dbReference type="GO" id="GO:0046872">
    <property type="term" value="F:metal ion binding"/>
    <property type="evidence" value="ECO:0007669"/>
    <property type="project" value="UniProtKB-KW"/>
</dbReference>
<dbReference type="GO" id="GO:0051539">
    <property type="term" value="F:4 iron, 4 sulfur cluster binding"/>
    <property type="evidence" value="ECO:0007669"/>
    <property type="project" value="UniProtKB-UniRule"/>
</dbReference>
<evidence type="ECO:0000256" key="8">
    <source>
        <dbReference type="ARBA" id="ARBA00022691"/>
    </source>
</evidence>
<feature type="active site" description="S-methylcysteine intermediate" evidence="14">
    <location>
        <position position="354"/>
    </location>
</feature>
<comment type="cofactor">
    <cofactor evidence="14">
        <name>[4Fe-4S] cluster</name>
        <dbReference type="ChEBI" id="CHEBI:49883"/>
    </cofactor>
    <text evidence="14">Binds 1 [4Fe-4S] cluster. The cluster is coordinated with 3 cysteines and an exchangeable S-adenosyl-L-methionine.</text>
</comment>
<keyword evidence="5 14" id="KW-0698">rRNA processing</keyword>
<dbReference type="InterPro" id="IPR048641">
    <property type="entry name" value="RlmN_N"/>
</dbReference>
<evidence type="ECO:0000256" key="9">
    <source>
        <dbReference type="ARBA" id="ARBA00022694"/>
    </source>
</evidence>
<sequence>MPSLPIADPSDVSRPSSTADGREHLLNWTSEQLGAWLSEQGHKPFRGRQIWNWIFQKRATDFDSMTDLPAALRTALDSQFVIFRGSIAKEEISPDGTEKLLVRLADGGEIECVLLMDGIRRSICVSSQVGCAMGCVFCASGLDGVDRNLTHGEILEQMLRLQARLPDDERLSHIVMMGMGEPLANLDRVLPALDWARSQDGLGISPRRITISTVGLPPAIDRLAKQGVPYNLAVSLHAPTDELRTQLVPVNRKIGVRPVMDAADRYFESSGRRLTFEYVLLGGINDSVRCAEQLSRLMRGRPVLLNVIPYNPVAGLPYKTPTSKQTRIFRETLEKAGVNVHFRQRKGSEINAACGQLRRNRQTESA</sequence>
<dbReference type="PIRSF" id="PIRSF006004">
    <property type="entry name" value="CHP00048"/>
    <property type="match status" value="1"/>
</dbReference>
<dbReference type="PANTHER" id="PTHR30544">
    <property type="entry name" value="23S RRNA METHYLTRANSFERASE"/>
    <property type="match status" value="1"/>
</dbReference>
<feature type="binding site" evidence="14">
    <location>
        <position position="138"/>
    </location>
    <ligand>
        <name>[4Fe-4S] cluster</name>
        <dbReference type="ChEBI" id="CHEBI:49883"/>
        <note>4Fe-4S-S-AdoMet</note>
    </ligand>
</feature>
<dbReference type="SFLD" id="SFLDS00029">
    <property type="entry name" value="Radical_SAM"/>
    <property type="match status" value="1"/>
</dbReference>
<feature type="active site" description="Proton acceptor" evidence="14">
    <location>
        <position position="111"/>
    </location>
</feature>
<evidence type="ECO:0000259" key="16">
    <source>
        <dbReference type="PROSITE" id="PS51918"/>
    </source>
</evidence>
<dbReference type="AlphaFoldDB" id="A0A517MAL7"/>
<keyword evidence="11 14" id="KW-0408">Iron</keyword>
<keyword evidence="9 14" id="KW-0819">tRNA processing</keyword>
<comment type="function">
    <text evidence="14">Specifically methylates position 2 of adenine 2503 in 23S rRNA and position 2 of adenine 37 in tRNAs.</text>
</comment>
<keyword evidence="6 14" id="KW-0489">Methyltransferase</keyword>
<dbReference type="EC" id="2.1.1.192" evidence="14"/>
<dbReference type="GO" id="GO:0030488">
    <property type="term" value="P:tRNA methylation"/>
    <property type="evidence" value="ECO:0007669"/>
    <property type="project" value="UniProtKB-UniRule"/>
</dbReference>
<dbReference type="PROSITE" id="PS51918">
    <property type="entry name" value="RADICAL_SAM"/>
    <property type="match status" value="1"/>
</dbReference>
<proteinExistence type="inferred from homology"/>
<keyword evidence="7 14" id="KW-0808">Transferase</keyword>
<evidence type="ECO:0000256" key="13">
    <source>
        <dbReference type="ARBA" id="ARBA00023157"/>
    </source>
</evidence>
<dbReference type="EMBL" id="CP036262">
    <property type="protein sequence ID" value="QDS91924.1"/>
    <property type="molecule type" value="Genomic_DNA"/>
</dbReference>
<dbReference type="InterPro" id="IPR058240">
    <property type="entry name" value="rSAM_sf"/>
</dbReference>
<evidence type="ECO:0000256" key="15">
    <source>
        <dbReference type="SAM" id="MobiDB-lite"/>
    </source>
</evidence>
<evidence type="ECO:0000256" key="4">
    <source>
        <dbReference type="ARBA" id="ARBA00022490"/>
    </source>
</evidence>
<feature type="region of interest" description="Disordered" evidence="15">
    <location>
        <begin position="1"/>
        <end position="20"/>
    </location>
</feature>
<dbReference type="InterPro" id="IPR004383">
    <property type="entry name" value="rRNA_lsu_MTrfase_RlmN/Cfr"/>
</dbReference>
<feature type="binding site" evidence="14">
    <location>
        <position position="212"/>
    </location>
    <ligand>
        <name>S-adenosyl-L-methionine</name>
        <dbReference type="ChEBI" id="CHEBI:59789"/>
    </ligand>
</feature>
<comment type="miscellaneous">
    <text evidence="14">Reaction proceeds by a ping-pong mechanism involving intermediate methylation of a conserved cysteine residue.</text>
</comment>
<dbReference type="CDD" id="cd01335">
    <property type="entry name" value="Radical_SAM"/>
    <property type="match status" value="1"/>
</dbReference>
<dbReference type="InterPro" id="IPR027492">
    <property type="entry name" value="RNA_MTrfase_RlmN"/>
</dbReference>
<evidence type="ECO:0000313" key="18">
    <source>
        <dbReference type="Proteomes" id="UP000320672"/>
    </source>
</evidence>
<keyword evidence="13 14" id="KW-1015">Disulfide bond</keyword>
<dbReference type="GO" id="GO:0000049">
    <property type="term" value="F:tRNA binding"/>
    <property type="evidence" value="ECO:0007669"/>
    <property type="project" value="UniProtKB-UniRule"/>
</dbReference>
<dbReference type="SFLD" id="SFLDF00275">
    <property type="entry name" value="adenosine_C2_methyltransferase"/>
    <property type="match status" value="1"/>
</dbReference>
<comment type="subcellular location">
    <subcellularLocation>
        <location evidence="1 14">Cytoplasm</location>
    </subcellularLocation>
</comment>
<dbReference type="GO" id="GO:0070040">
    <property type="term" value="F:rRNA (adenine(2503)-C2-)-methyltransferase activity"/>
    <property type="evidence" value="ECO:0007669"/>
    <property type="project" value="UniProtKB-UniRule"/>
</dbReference>
<dbReference type="Pfam" id="PF04055">
    <property type="entry name" value="Radical_SAM"/>
    <property type="match status" value="1"/>
</dbReference>
<dbReference type="Pfam" id="PF21016">
    <property type="entry name" value="RlmN_N"/>
    <property type="match status" value="1"/>
</dbReference>
<evidence type="ECO:0000313" key="17">
    <source>
        <dbReference type="EMBL" id="QDS91924.1"/>
    </source>
</evidence>
<name>A0A517MAL7_9BACT</name>
<comment type="catalytic activity">
    <reaction evidence="14">
        <text>adenosine(2503) in 23S rRNA + 2 reduced [2Fe-2S]-[ferredoxin] + 2 S-adenosyl-L-methionine = 2-methyladenosine(2503) in 23S rRNA + 5'-deoxyadenosine + L-methionine + 2 oxidized [2Fe-2S]-[ferredoxin] + S-adenosyl-L-homocysteine</text>
        <dbReference type="Rhea" id="RHEA:42916"/>
        <dbReference type="Rhea" id="RHEA-COMP:10000"/>
        <dbReference type="Rhea" id="RHEA-COMP:10001"/>
        <dbReference type="Rhea" id="RHEA-COMP:10152"/>
        <dbReference type="Rhea" id="RHEA-COMP:10282"/>
        <dbReference type="ChEBI" id="CHEBI:17319"/>
        <dbReference type="ChEBI" id="CHEBI:33737"/>
        <dbReference type="ChEBI" id="CHEBI:33738"/>
        <dbReference type="ChEBI" id="CHEBI:57844"/>
        <dbReference type="ChEBI" id="CHEBI:57856"/>
        <dbReference type="ChEBI" id="CHEBI:59789"/>
        <dbReference type="ChEBI" id="CHEBI:74411"/>
        <dbReference type="ChEBI" id="CHEBI:74497"/>
        <dbReference type="EC" id="2.1.1.192"/>
    </reaction>
</comment>
<evidence type="ECO:0000256" key="1">
    <source>
        <dbReference type="ARBA" id="ARBA00004496"/>
    </source>
</evidence>
<dbReference type="PANTHER" id="PTHR30544:SF5">
    <property type="entry name" value="RADICAL SAM CORE DOMAIN-CONTAINING PROTEIN"/>
    <property type="match status" value="1"/>
</dbReference>
<evidence type="ECO:0000256" key="12">
    <source>
        <dbReference type="ARBA" id="ARBA00023014"/>
    </source>
</evidence>
<dbReference type="SUPFAM" id="SSF102114">
    <property type="entry name" value="Radical SAM enzymes"/>
    <property type="match status" value="1"/>
</dbReference>
<dbReference type="Gene3D" id="3.20.20.70">
    <property type="entry name" value="Aldolase class I"/>
    <property type="match status" value="1"/>
</dbReference>
<dbReference type="InterPro" id="IPR040072">
    <property type="entry name" value="Methyltransferase_A"/>
</dbReference>
<keyword evidence="8 14" id="KW-0949">S-adenosyl-L-methionine</keyword>
<evidence type="ECO:0000256" key="2">
    <source>
        <dbReference type="ARBA" id="ARBA00007544"/>
    </source>
</evidence>
<feature type="binding site" evidence="14">
    <location>
        <position position="311"/>
    </location>
    <ligand>
        <name>S-adenosyl-L-methionine</name>
        <dbReference type="ChEBI" id="CHEBI:59789"/>
    </ligand>
</feature>
<evidence type="ECO:0000256" key="10">
    <source>
        <dbReference type="ARBA" id="ARBA00022723"/>
    </source>
</evidence>
<dbReference type="NCBIfam" id="TIGR00048">
    <property type="entry name" value="rRNA_mod_RlmN"/>
    <property type="match status" value="1"/>
</dbReference>
<dbReference type="RefSeq" id="WP_145350100.1">
    <property type="nucleotide sequence ID" value="NZ_CP036262.1"/>
</dbReference>
<evidence type="ECO:0000256" key="5">
    <source>
        <dbReference type="ARBA" id="ARBA00022552"/>
    </source>
</evidence>
<keyword evidence="12 14" id="KW-0411">Iron-sulfur</keyword>
<evidence type="ECO:0000256" key="7">
    <source>
        <dbReference type="ARBA" id="ARBA00022679"/>
    </source>
</evidence>
<accession>A0A517MAL7</accession>
<dbReference type="GO" id="GO:0002935">
    <property type="term" value="F:tRNA (adenine(37)-C2)-methyltransferase activity"/>
    <property type="evidence" value="ECO:0007669"/>
    <property type="project" value="UniProtKB-UniRule"/>
</dbReference>
<dbReference type="Gene3D" id="1.10.150.530">
    <property type="match status" value="1"/>
</dbReference>
<dbReference type="InterPro" id="IPR013785">
    <property type="entry name" value="Aldolase_TIM"/>
</dbReference>
<dbReference type="InterPro" id="IPR007197">
    <property type="entry name" value="rSAM"/>
</dbReference>
<dbReference type="GO" id="GO:0070475">
    <property type="term" value="P:rRNA base methylation"/>
    <property type="evidence" value="ECO:0007669"/>
    <property type="project" value="UniProtKB-UniRule"/>
</dbReference>
<dbReference type="GO" id="GO:0019843">
    <property type="term" value="F:rRNA binding"/>
    <property type="evidence" value="ECO:0007669"/>
    <property type="project" value="UniProtKB-UniRule"/>
</dbReference>
<evidence type="ECO:0000256" key="11">
    <source>
        <dbReference type="ARBA" id="ARBA00023004"/>
    </source>
</evidence>
<comment type="catalytic activity">
    <reaction evidence="14">
        <text>adenosine(37) in tRNA + 2 reduced [2Fe-2S]-[ferredoxin] + 2 S-adenosyl-L-methionine = 2-methyladenosine(37) in tRNA + 5'-deoxyadenosine + L-methionine + 2 oxidized [2Fe-2S]-[ferredoxin] + S-adenosyl-L-homocysteine</text>
        <dbReference type="Rhea" id="RHEA:43332"/>
        <dbReference type="Rhea" id="RHEA-COMP:10000"/>
        <dbReference type="Rhea" id="RHEA-COMP:10001"/>
        <dbReference type="Rhea" id="RHEA-COMP:10162"/>
        <dbReference type="Rhea" id="RHEA-COMP:10485"/>
        <dbReference type="ChEBI" id="CHEBI:17319"/>
        <dbReference type="ChEBI" id="CHEBI:33737"/>
        <dbReference type="ChEBI" id="CHEBI:33738"/>
        <dbReference type="ChEBI" id="CHEBI:57844"/>
        <dbReference type="ChEBI" id="CHEBI:57856"/>
        <dbReference type="ChEBI" id="CHEBI:59789"/>
        <dbReference type="ChEBI" id="CHEBI:74411"/>
        <dbReference type="ChEBI" id="CHEBI:74497"/>
        <dbReference type="EC" id="2.1.1.192"/>
    </reaction>
</comment>
<feature type="domain" description="Radical SAM core" evidence="16">
    <location>
        <begin position="117"/>
        <end position="349"/>
    </location>
</feature>
<comment type="similarity">
    <text evidence="2 14">Belongs to the radical SAM superfamily. RlmN family.</text>
</comment>
<feature type="binding site" evidence="14">
    <location>
        <position position="135"/>
    </location>
    <ligand>
        <name>[4Fe-4S] cluster</name>
        <dbReference type="ChEBI" id="CHEBI:49883"/>
        <note>4Fe-4S-S-AdoMet</note>
    </ligand>
</feature>
<dbReference type="GO" id="GO:0005737">
    <property type="term" value="C:cytoplasm"/>
    <property type="evidence" value="ECO:0007669"/>
    <property type="project" value="UniProtKB-SubCell"/>
</dbReference>
<evidence type="ECO:0000256" key="6">
    <source>
        <dbReference type="ARBA" id="ARBA00022603"/>
    </source>
</evidence>